<dbReference type="Pfam" id="PF04407">
    <property type="entry name" value="DUF531"/>
    <property type="match status" value="1"/>
</dbReference>
<dbReference type="Proteomes" id="UP000092401">
    <property type="component" value="Unassembled WGS sequence"/>
</dbReference>
<dbReference type="EMBL" id="LNGE01000042">
    <property type="protein sequence ID" value="KYC44784.1"/>
    <property type="molecule type" value="Genomic_DNA"/>
</dbReference>
<protein>
    <recommendedName>
        <fullName evidence="6">DUF531 domain-containing protein</fullName>
    </recommendedName>
</protein>
<dbReference type="Proteomes" id="UP000091929">
    <property type="component" value="Unassembled WGS sequence"/>
</dbReference>
<sequence length="177" mass="20245">MNQQRNHRGKVTICLVNTYDKLKWHDIHSRNIARAAPLCYYTGFELCLFDFPFKKDYKEFLLKEVKENTTIAEGGKYIEELIKHGKLIAVDGPKKLKGVFISTTSKPEKKCDLNVIVKNIKEGDDSVFFIGLGRRGLPMEIRKMTTYHLDITGEGISLETCTAIGFIIGRLFEKINL</sequence>
<accession>A0A150IRD3</accession>
<evidence type="ECO:0008006" key="6">
    <source>
        <dbReference type="Google" id="ProtNLM"/>
    </source>
</evidence>
<reference evidence="4 5" key="1">
    <citation type="journal article" date="2016" name="ISME J.">
        <title>Chasing the elusive Euryarchaeota class WSA2: genomes reveal a uniquely fastidious methyl-reducing methanogen.</title>
        <authorList>
            <person name="Nobu M.K."/>
            <person name="Narihiro T."/>
            <person name="Kuroda K."/>
            <person name="Mei R."/>
            <person name="Liu W.T."/>
        </authorList>
    </citation>
    <scope>NUCLEOTIDE SEQUENCE [LARGE SCALE GENOMIC DNA]</scope>
    <source>
        <strain evidence="1">B03fssc0709_Meth_Bin005</strain>
        <strain evidence="2">B15fssc0709_Meth_Bin003</strain>
        <strain evidence="3">BMIXfssc0709_Meth_Bin006</strain>
    </source>
</reference>
<proteinExistence type="predicted"/>
<evidence type="ECO:0000313" key="1">
    <source>
        <dbReference type="EMBL" id="KYC44784.1"/>
    </source>
</evidence>
<name>A0A150IRD3_9EURY</name>
<dbReference type="Proteomes" id="UP000092403">
    <property type="component" value="Unassembled WGS sequence"/>
</dbReference>
<dbReference type="EMBL" id="LNGF01000021">
    <property type="protein sequence ID" value="KYC47543.1"/>
    <property type="molecule type" value="Genomic_DNA"/>
</dbReference>
<gene>
    <name evidence="1" type="ORF">APG10_01418</name>
    <name evidence="2" type="ORF">APG11_01042</name>
    <name evidence="3" type="ORF">APG12_01009</name>
</gene>
<organism evidence="2 4">
    <name type="scientific">Candidatus Methanofastidiosum methylothiophilum</name>
    <dbReference type="NCBI Taxonomy" id="1705564"/>
    <lineage>
        <taxon>Archaea</taxon>
        <taxon>Methanobacteriati</taxon>
        <taxon>Methanobacteriota</taxon>
        <taxon>Stenosarchaea group</taxon>
        <taxon>Candidatus Methanofastidiosia</taxon>
        <taxon>Candidatus Methanofastidiosales</taxon>
        <taxon>Candidatus Methanofastidiosaceae</taxon>
        <taxon>Candidatus Methanofastidiosum</taxon>
    </lineage>
</organism>
<accession>A0A150IYY5</accession>
<accession>A0A150IJH5</accession>
<dbReference type="PATRIC" id="fig|1706438.3.peg.1019"/>
<dbReference type="AlphaFoldDB" id="A0A150IRD3"/>
<dbReference type="PATRIC" id="fig|1706437.3.peg.1054"/>
<dbReference type="EMBL" id="LNJC01000018">
    <property type="protein sequence ID" value="KYC50189.1"/>
    <property type="molecule type" value="Genomic_DNA"/>
</dbReference>
<evidence type="ECO:0000313" key="5">
    <source>
        <dbReference type="Proteomes" id="UP000092401"/>
    </source>
</evidence>
<comment type="caution">
    <text evidence="2">The sequence shown here is derived from an EMBL/GenBank/DDBJ whole genome shotgun (WGS) entry which is preliminary data.</text>
</comment>
<dbReference type="InterPro" id="IPR007501">
    <property type="entry name" value="DUF531"/>
</dbReference>
<evidence type="ECO:0000313" key="2">
    <source>
        <dbReference type="EMBL" id="KYC47543.1"/>
    </source>
</evidence>
<evidence type="ECO:0000313" key="4">
    <source>
        <dbReference type="Proteomes" id="UP000091929"/>
    </source>
</evidence>
<evidence type="ECO:0000313" key="3">
    <source>
        <dbReference type="EMBL" id="KYC50189.1"/>
    </source>
</evidence>
<dbReference type="PATRIC" id="fig|1706436.3.peg.1441"/>